<evidence type="ECO:0000313" key="2">
    <source>
        <dbReference type="Proteomes" id="UP000638848"/>
    </source>
</evidence>
<proteinExistence type="predicted"/>
<reference evidence="1" key="2">
    <citation type="submission" date="2020-09" db="EMBL/GenBank/DDBJ databases">
        <authorList>
            <person name="Sun Q."/>
            <person name="Zhou Y."/>
        </authorList>
    </citation>
    <scope>NUCLEOTIDE SEQUENCE</scope>
    <source>
        <strain evidence="1">CGMCC 1.12187</strain>
    </source>
</reference>
<dbReference type="RefSeq" id="WP_188540095.1">
    <property type="nucleotide sequence ID" value="NZ_BMEQ01000037.1"/>
</dbReference>
<keyword evidence="2" id="KW-1185">Reference proteome</keyword>
<sequence length="67" mass="7231">MDTPQELAEAETYLIQVLERSNPPRDPGGYNVTAAARECHAIAGDCDLQRLGVDAVEEVLARHPAAD</sequence>
<dbReference type="Proteomes" id="UP000638848">
    <property type="component" value="Unassembled WGS sequence"/>
</dbReference>
<reference evidence="1" key="1">
    <citation type="journal article" date="2014" name="Int. J. Syst. Evol. Microbiol.">
        <title>Complete genome sequence of Corynebacterium casei LMG S-19264T (=DSM 44701T), isolated from a smear-ripened cheese.</title>
        <authorList>
            <consortium name="US DOE Joint Genome Institute (JGI-PGF)"/>
            <person name="Walter F."/>
            <person name="Albersmeier A."/>
            <person name="Kalinowski J."/>
            <person name="Ruckert C."/>
        </authorList>
    </citation>
    <scope>NUCLEOTIDE SEQUENCE</scope>
    <source>
        <strain evidence="1">CGMCC 1.12187</strain>
    </source>
</reference>
<dbReference type="AlphaFoldDB" id="A0A917M217"/>
<protein>
    <submittedName>
        <fullName evidence="1">Uncharacterized protein</fullName>
    </submittedName>
</protein>
<comment type="caution">
    <text evidence="1">The sequence shown here is derived from an EMBL/GenBank/DDBJ whole genome shotgun (WGS) entry which is preliminary data.</text>
</comment>
<name>A0A917M217_9MICC</name>
<accession>A0A917M217</accession>
<evidence type="ECO:0000313" key="1">
    <source>
        <dbReference type="EMBL" id="GGG69975.1"/>
    </source>
</evidence>
<gene>
    <name evidence="1" type="ORF">GCM10011374_38130</name>
</gene>
<organism evidence="1 2">
    <name type="scientific">Kocuria dechangensis</name>
    <dbReference type="NCBI Taxonomy" id="1176249"/>
    <lineage>
        <taxon>Bacteria</taxon>
        <taxon>Bacillati</taxon>
        <taxon>Actinomycetota</taxon>
        <taxon>Actinomycetes</taxon>
        <taxon>Micrococcales</taxon>
        <taxon>Micrococcaceae</taxon>
        <taxon>Kocuria</taxon>
    </lineage>
</organism>
<dbReference type="EMBL" id="BMEQ01000037">
    <property type="protein sequence ID" value="GGG69975.1"/>
    <property type="molecule type" value="Genomic_DNA"/>
</dbReference>